<evidence type="ECO:0000256" key="2">
    <source>
        <dbReference type="ARBA" id="ARBA00007005"/>
    </source>
</evidence>
<dbReference type="FunFam" id="3.40.50.720:FF:000009">
    <property type="entry name" value="Fatty oxidation complex, alpha subunit"/>
    <property type="match status" value="1"/>
</dbReference>
<comment type="caution">
    <text evidence="16">The sequence shown here is derived from an EMBL/GenBank/DDBJ whole genome shotgun (WGS) entry which is preliminary data.</text>
</comment>
<evidence type="ECO:0000256" key="1">
    <source>
        <dbReference type="ARBA" id="ARBA00005005"/>
    </source>
</evidence>
<keyword evidence="11" id="KW-0511">Multifunctional enzyme</keyword>
<comment type="similarity">
    <text evidence="2">In the central section; belongs to the 3-hydroxyacyl-CoA dehydrogenase family.</text>
</comment>
<dbReference type="Gene3D" id="3.90.226.10">
    <property type="entry name" value="2-enoyl-CoA Hydratase, Chain A, domain 1"/>
    <property type="match status" value="1"/>
</dbReference>
<dbReference type="GO" id="GO:0016509">
    <property type="term" value="F:long-chain (3S)-3-hydroxyacyl-CoA dehydrogenase (NAD+) activity"/>
    <property type="evidence" value="ECO:0007669"/>
    <property type="project" value="TreeGrafter"/>
</dbReference>
<evidence type="ECO:0000259" key="15">
    <source>
        <dbReference type="Pfam" id="PF02737"/>
    </source>
</evidence>
<evidence type="ECO:0000256" key="4">
    <source>
        <dbReference type="ARBA" id="ARBA00012076"/>
    </source>
</evidence>
<keyword evidence="7" id="KW-0560">Oxidoreductase</keyword>
<dbReference type="Pfam" id="PF00378">
    <property type="entry name" value="ECH_1"/>
    <property type="match status" value="1"/>
</dbReference>
<keyword evidence="8" id="KW-0520">NAD</keyword>
<dbReference type="SUPFAM" id="SSF52096">
    <property type="entry name" value="ClpP/crotonase"/>
    <property type="match status" value="1"/>
</dbReference>
<proteinExistence type="inferred from homology"/>
<dbReference type="EC" id="4.2.1.17" evidence="4"/>
<dbReference type="InterPro" id="IPR029045">
    <property type="entry name" value="ClpP/crotonase-like_dom_sf"/>
</dbReference>
<evidence type="ECO:0000259" key="14">
    <source>
        <dbReference type="Pfam" id="PF00725"/>
    </source>
</evidence>
<evidence type="ECO:0000256" key="12">
    <source>
        <dbReference type="ARBA" id="ARBA00049556"/>
    </source>
</evidence>
<comment type="similarity">
    <text evidence="13">Belongs to the enoyl-CoA hydratase/isomerase family.</text>
</comment>
<dbReference type="Pfam" id="PF00725">
    <property type="entry name" value="3HCDH"/>
    <property type="match status" value="1"/>
</dbReference>
<accession>A0A373FL99</accession>
<keyword evidence="17" id="KW-1185">Reference proteome</keyword>
<dbReference type="InterPro" id="IPR001753">
    <property type="entry name" value="Enoyl-CoA_hydra/iso"/>
</dbReference>
<dbReference type="Gene3D" id="3.40.50.720">
    <property type="entry name" value="NAD(P)-binding Rossmann-like Domain"/>
    <property type="match status" value="1"/>
</dbReference>
<dbReference type="PANTHER" id="PTHR43612:SF3">
    <property type="entry name" value="TRIFUNCTIONAL ENZYME SUBUNIT ALPHA, MITOCHONDRIAL"/>
    <property type="match status" value="1"/>
</dbReference>
<keyword evidence="10" id="KW-0456">Lyase</keyword>
<keyword evidence="6" id="KW-0442">Lipid degradation</keyword>
<organism evidence="16 17">
    <name type="scientific">Comamonas testosteroni</name>
    <name type="common">Pseudomonas testosteroni</name>
    <dbReference type="NCBI Taxonomy" id="285"/>
    <lineage>
        <taxon>Bacteria</taxon>
        <taxon>Pseudomonadati</taxon>
        <taxon>Pseudomonadota</taxon>
        <taxon>Betaproteobacteria</taxon>
        <taxon>Burkholderiales</taxon>
        <taxon>Comamonadaceae</taxon>
        <taxon>Comamonas</taxon>
    </lineage>
</organism>
<dbReference type="PANTHER" id="PTHR43612">
    <property type="entry name" value="TRIFUNCTIONAL ENZYME SUBUNIT ALPHA"/>
    <property type="match status" value="1"/>
</dbReference>
<dbReference type="InterPro" id="IPR006176">
    <property type="entry name" value="3-OHacyl-CoA_DH_NAD-bd"/>
</dbReference>
<dbReference type="InterPro" id="IPR050136">
    <property type="entry name" value="FA_oxidation_alpha_subunit"/>
</dbReference>
<evidence type="ECO:0000256" key="5">
    <source>
        <dbReference type="ARBA" id="ARBA00022832"/>
    </source>
</evidence>
<gene>
    <name evidence="16" type="ORF">DZC30_11375</name>
</gene>
<dbReference type="SUPFAM" id="SSF51735">
    <property type="entry name" value="NAD(P)-binding Rossmann-fold domains"/>
    <property type="match status" value="1"/>
</dbReference>
<dbReference type="InterPro" id="IPR006108">
    <property type="entry name" value="3HC_DH_C"/>
</dbReference>
<dbReference type="Pfam" id="PF02737">
    <property type="entry name" value="3HCDH_N"/>
    <property type="match status" value="1"/>
</dbReference>
<keyword evidence="5" id="KW-0276">Fatty acid metabolism</keyword>
<keyword evidence="9" id="KW-0443">Lipid metabolism</keyword>
<dbReference type="GO" id="GO:0070403">
    <property type="term" value="F:NAD+ binding"/>
    <property type="evidence" value="ECO:0007669"/>
    <property type="project" value="InterPro"/>
</dbReference>
<comment type="pathway">
    <text evidence="1">Lipid metabolism; fatty acid beta-oxidation.</text>
</comment>
<evidence type="ECO:0000256" key="10">
    <source>
        <dbReference type="ARBA" id="ARBA00023239"/>
    </source>
</evidence>
<dbReference type="UniPathway" id="UPA00659"/>
<dbReference type="SUPFAM" id="SSF48179">
    <property type="entry name" value="6-phosphogluconate dehydrogenase C-terminal domain-like"/>
    <property type="match status" value="2"/>
</dbReference>
<evidence type="ECO:0000313" key="17">
    <source>
        <dbReference type="Proteomes" id="UP000261948"/>
    </source>
</evidence>
<comment type="similarity">
    <text evidence="3">In the N-terminal section; belongs to the enoyl-CoA hydratase/isomerase family.</text>
</comment>
<evidence type="ECO:0000256" key="6">
    <source>
        <dbReference type="ARBA" id="ARBA00022963"/>
    </source>
</evidence>
<evidence type="ECO:0000256" key="11">
    <source>
        <dbReference type="ARBA" id="ARBA00023268"/>
    </source>
</evidence>
<dbReference type="GO" id="GO:0004300">
    <property type="term" value="F:enoyl-CoA hydratase activity"/>
    <property type="evidence" value="ECO:0007669"/>
    <property type="project" value="UniProtKB-EC"/>
</dbReference>
<dbReference type="PROSITE" id="PS00166">
    <property type="entry name" value="ENOYL_COA_HYDRATASE"/>
    <property type="match status" value="1"/>
</dbReference>
<reference evidence="16 17" key="1">
    <citation type="submission" date="2018-08" db="EMBL/GenBank/DDBJ databases">
        <title>Comamonas testosteroni strain SWCO2.</title>
        <authorList>
            <person name="Jiang N."/>
            <person name="Zhang X.Z."/>
        </authorList>
    </citation>
    <scope>NUCLEOTIDE SEQUENCE [LARGE SCALE GENOMIC DNA]</scope>
    <source>
        <strain evidence="16 17">SWCO2</strain>
    </source>
</reference>
<dbReference type="OrthoDB" id="5287258at2"/>
<feature type="domain" description="3-hydroxyacyl-CoA dehydrogenase C-terminal" evidence="14">
    <location>
        <begin position="502"/>
        <end position="598"/>
    </location>
</feature>
<dbReference type="InterPro" id="IPR018376">
    <property type="entry name" value="Enoyl-CoA_hyd/isom_CS"/>
</dbReference>
<name>A0A373FL99_COMTE</name>
<evidence type="ECO:0000256" key="13">
    <source>
        <dbReference type="RuleBase" id="RU003707"/>
    </source>
</evidence>
<evidence type="ECO:0000256" key="3">
    <source>
        <dbReference type="ARBA" id="ARBA00008750"/>
    </source>
</evidence>
<protein>
    <recommendedName>
        <fullName evidence="4">enoyl-CoA hydratase</fullName>
        <ecNumber evidence="4">4.2.1.17</ecNumber>
    </recommendedName>
</protein>
<feature type="domain" description="3-hydroxyacyl-CoA dehydrogenase NAD binding" evidence="15">
    <location>
        <begin position="322"/>
        <end position="499"/>
    </location>
</feature>
<dbReference type="Gene3D" id="1.10.1040.50">
    <property type="match status" value="1"/>
</dbReference>
<dbReference type="InterPro" id="IPR036291">
    <property type="entry name" value="NAD(P)-bd_dom_sf"/>
</dbReference>
<dbReference type="CDD" id="cd06558">
    <property type="entry name" value="crotonase-like"/>
    <property type="match status" value="1"/>
</dbReference>
<dbReference type="AlphaFoldDB" id="A0A373FL99"/>
<evidence type="ECO:0000256" key="8">
    <source>
        <dbReference type="ARBA" id="ARBA00023027"/>
    </source>
</evidence>
<dbReference type="InterPro" id="IPR008927">
    <property type="entry name" value="6-PGluconate_DH-like_C_sf"/>
</dbReference>
<evidence type="ECO:0000256" key="9">
    <source>
        <dbReference type="ARBA" id="ARBA00023098"/>
    </source>
</evidence>
<evidence type="ECO:0000313" key="16">
    <source>
        <dbReference type="EMBL" id="RGE44951.1"/>
    </source>
</evidence>
<evidence type="ECO:0000256" key="7">
    <source>
        <dbReference type="ARBA" id="ARBA00023002"/>
    </source>
</evidence>
<dbReference type="GO" id="GO:0006635">
    <property type="term" value="P:fatty acid beta-oxidation"/>
    <property type="evidence" value="ECO:0007669"/>
    <property type="project" value="UniProtKB-UniPathway"/>
</dbReference>
<dbReference type="EMBL" id="QURR01000012">
    <property type="protein sequence ID" value="RGE44951.1"/>
    <property type="molecule type" value="Genomic_DNA"/>
</dbReference>
<dbReference type="Proteomes" id="UP000261948">
    <property type="component" value="Unassembled WGS sequence"/>
</dbReference>
<sequence length="719" mass="77210">MTTDIIRYAVDADGIATLTLDYPGKTMNVIDQAFMDSLDSCIERMKADDKVRGGIITSGKDSFVAGADLTTMESNMDVMADMSMEDLVKSCGALSTLLRKLELLGKPLVAAINGMAMGGGYEICLACHYRVAADAPTVLVGLPEAQVGLLPAAGGTQRLPRMIGILAALPFLMEGKQLQAVKAKEAGLVDEVVAPDQLLSAAKAWLMAHETAQQPWDVKGFRIPGGGPLDPRVAPAFVVGNTMLQAKTFHNMPAPLCIQSCIYEGCQLPIDKGLRIESKYMAVLSRGPVARGMIRTLFINKSKAEKGMHRPAGFEPFKCRKLGMIGAGMMGAGIALTAAQRGIEVVLIDRDQAAADKGKQYAEKALAKLVDKGRQSREKADAILARITPSTDYELLRDADMVVEAVFEDRAIKAEVTRKLDAVLPAHCVLASNTSALPISLLAQASVRPECFIGLHFFSPADKMPLVEVIRGKQTSDATLAQALDFVAQLKKTPIVVNDHRGFFTSRFIGAFVDDAIGMVAEGIAPALIENCAKHAGMPVGPLAITDELSIDLSKHAGEAQAKEFPEEYKAGRSVPVINKLFDLGRLGRKVGKGFYEYEDAGKRIWPGLAEHYPLKKQQPSAHDLKQRILYVQAVEGARAMEEGVLLAPADGDIGSILGVGFPAYTGGPFCFIDGIGLPQFVAEADRLADLFGEQLRPPQLLRDMAAKGQTFYGKTARA</sequence>
<comment type="catalytic activity">
    <reaction evidence="12">
        <text>a (3S)-3-hydroxyacyl-CoA + NAD(+) = a 3-oxoacyl-CoA + NADH + H(+)</text>
        <dbReference type="Rhea" id="RHEA:22432"/>
        <dbReference type="ChEBI" id="CHEBI:15378"/>
        <dbReference type="ChEBI" id="CHEBI:57318"/>
        <dbReference type="ChEBI" id="CHEBI:57540"/>
        <dbReference type="ChEBI" id="CHEBI:57945"/>
        <dbReference type="ChEBI" id="CHEBI:90726"/>
        <dbReference type="EC" id="1.1.1.35"/>
    </reaction>
</comment>